<evidence type="ECO:0000256" key="2">
    <source>
        <dbReference type="ARBA" id="ARBA00023022"/>
    </source>
</evidence>
<dbReference type="CDD" id="cd14744">
    <property type="entry name" value="PAAR_CT_2"/>
    <property type="match status" value="1"/>
</dbReference>
<evidence type="ECO:0000256" key="3">
    <source>
        <dbReference type="ARBA" id="ARBA00023048"/>
    </source>
</evidence>
<dbReference type="EMBL" id="JADRCQ010000001">
    <property type="protein sequence ID" value="MBK5071553.1"/>
    <property type="molecule type" value="Genomic_DNA"/>
</dbReference>
<dbReference type="Pfam" id="PF06958">
    <property type="entry name" value="Pyocin_S"/>
    <property type="match status" value="1"/>
</dbReference>
<evidence type="ECO:0000313" key="7">
    <source>
        <dbReference type="EMBL" id="MBK5174862.1"/>
    </source>
</evidence>
<dbReference type="SUPFAM" id="SSF69369">
    <property type="entry name" value="Cloacin translocation domain"/>
    <property type="match status" value="1"/>
</dbReference>
<evidence type="ECO:0000256" key="4">
    <source>
        <dbReference type="SAM" id="MobiDB-lite"/>
    </source>
</evidence>
<sequence length="473" mass="51849">MYEGSKAYVKSGDLAYCKACKGTFPILGTAMTMIDGGPMVAYGDRVLCRCPDHWVIAQSTWFCDDLSNQSSSQVTRSSPSVQPSSFAETSTSNSTTPVFAKSCLRGSGCTDAGTAPEPVENFGGMAFYQAAALTALVNTGTTSTTEGIVASVFRYLGGTASRAIIGRFATPNPVTVGLVGVLFSAGLNSGEEDYLDQKRLEHLAAQNGNAPTRVRFEWVMDSTTGKMKVNGYHTGAGMLSSEVPVREMKLDPKTGIYEFWEDGASGPSILWTPDNPGFQSPQHTGNENIFVPPPTITILPIPEETGGYTETFPMPEEKNFRDYILVHPEGAFEPIYIYLAKPPVKLVEVELYSDFEGRSREGLYHADHMPSAAAVRANLKRRYPDADENELREMAKNVAAIIVPAEVHRKISETYGARNTPKQIEEDSWELKSALDRNFEAIRPALKEYSVTESQLEEAKAKMHEINRKQGLY</sequence>
<gene>
    <name evidence="7" type="ORF">I2492_00800</name>
    <name evidence="6" type="ORF">I2493_00800</name>
</gene>
<evidence type="ECO:0000259" key="5">
    <source>
        <dbReference type="Pfam" id="PF06958"/>
    </source>
</evidence>
<keyword evidence="3" id="KW-0078">Bacteriocin</keyword>
<feature type="compositionally biased region" description="Low complexity" evidence="4">
    <location>
        <begin position="73"/>
        <end position="85"/>
    </location>
</feature>
<feature type="domain" description="Pyosin/cloacin translocation" evidence="5">
    <location>
        <begin position="201"/>
        <end position="338"/>
    </location>
</feature>
<name>A0A9D7AF23_9GAMM</name>
<evidence type="ECO:0000313" key="6">
    <source>
        <dbReference type="EMBL" id="MBK5071553.1"/>
    </source>
</evidence>
<dbReference type="EMBL" id="JADRCP010000001">
    <property type="protein sequence ID" value="MBK5174862.1"/>
    <property type="molecule type" value="Genomic_DNA"/>
</dbReference>
<comment type="caution">
    <text evidence="7">The sequence shown here is derived from an EMBL/GenBank/DDBJ whole genome shotgun (WGS) entry which is preliminary data.</text>
</comment>
<proteinExistence type="predicted"/>
<dbReference type="AlphaFoldDB" id="A0A9D7AF23"/>
<keyword evidence="9" id="KW-1185">Reference proteome</keyword>
<accession>A0A9D7AF23</accession>
<keyword evidence="2" id="KW-0044">Antibiotic</keyword>
<dbReference type="GO" id="GO:0042742">
    <property type="term" value="P:defense response to bacterium"/>
    <property type="evidence" value="ECO:0007669"/>
    <property type="project" value="UniProtKB-KW"/>
</dbReference>
<evidence type="ECO:0000313" key="9">
    <source>
        <dbReference type="Proteomes" id="UP001296969"/>
    </source>
</evidence>
<evidence type="ECO:0000313" key="8">
    <source>
        <dbReference type="Proteomes" id="UP000807542"/>
    </source>
</evidence>
<feature type="region of interest" description="Disordered" evidence="4">
    <location>
        <begin position="73"/>
        <end position="97"/>
    </location>
</feature>
<dbReference type="Proteomes" id="UP000807542">
    <property type="component" value="Unassembled WGS sequence"/>
</dbReference>
<evidence type="ECO:0000256" key="1">
    <source>
        <dbReference type="ARBA" id="ARBA00022529"/>
    </source>
</evidence>
<feature type="compositionally biased region" description="Polar residues" evidence="4">
    <location>
        <begin position="86"/>
        <end position="97"/>
    </location>
</feature>
<dbReference type="Proteomes" id="UP001296969">
    <property type="component" value="Unassembled WGS sequence"/>
</dbReference>
<dbReference type="GO" id="GO:0031640">
    <property type="term" value="P:killing of cells of another organism"/>
    <property type="evidence" value="ECO:0007669"/>
    <property type="project" value="UniProtKB-KW"/>
</dbReference>
<dbReference type="RefSeq" id="WP_228396899.1">
    <property type="nucleotide sequence ID" value="NZ_JADRCP010000001.1"/>
</dbReference>
<keyword evidence="1" id="KW-0929">Antimicrobial</keyword>
<protein>
    <submittedName>
        <fullName evidence="7">S-type pyocin domain-containing protein</fullName>
    </submittedName>
</protein>
<dbReference type="InterPro" id="IPR016128">
    <property type="entry name" value="Pyosin/cloacin_T_dom"/>
</dbReference>
<organism evidence="7 8">
    <name type="scientific">Limnobaculum xujianqingii</name>
    <dbReference type="NCBI Taxonomy" id="2738837"/>
    <lineage>
        <taxon>Bacteria</taxon>
        <taxon>Pseudomonadati</taxon>
        <taxon>Pseudomonadota</taxon>
        <taxon>Gammaproteobacteria</taxon>
        <taxon>Enterobacterales</taxon>
        <taxon>Budviciaceae</taxon>
        <taxon>Limnobaculum</taxon>
    </lineage>
</organism>
<dbReference type="InterPro" id="IPR036302">
    <property type="entry name" value="Pyosin/cloacin_T_dom_sf"/>
</dbReference>
<reference evidence="7 9" key="1">
    <citation type="submission" date="2020-11" db="EMBL/GenBank/DDBJ databases">
        <title>Insectihabitans protaetiae gen. nov. sp. nov. and Insectihabitans allomyrinae sp. nov., isolated from larvae of Protaetia brevitarsis seulensis and Allomyrina dichotoma, respectively.</title>
        <authorList>
            <person name="Lee S.D."/>
            <person name="Byeon Y.-S."/>
            <person name="Kim S.-M."/>
            <person name="Yang H.L."/>
            <person name="Kim I.S."/>
        </authorList>
    </citation>
    <scope>NUCLEOTIDE SEQUENCE</scope>
    <source>
        <strain evidence="7">CWB-B4</strain>
        <strain evidence="6 9">CWB-B43</strain>
    </source>
</reference>